<dbReference type="PANTHER" id="PTHR11014">
    <property type="entry name" value="PEPTIDASE M20 FAMILY MEMBER"/>
    <property type="match status" value="1"/>
</dbReference>
<reference evidence="4 5" key="1">
    <citation type="submission" date="2014-01" db="EMBL/GenBank/DDBJ databases">
        <title>Sulfitobacter sp. H3 (MCCC 1A00686) Genome Sequencing.</title>
        <authorList>
            <person name="Lai Q."/>
            <person name="Hong Z."/>
        </authorList>
    </citation>
    <scope>NUCLEOTIDE SEQUENCE [LARGE SCALE GENOMIC DNA]</scope>
    <source>
        <strain evidence="4 5">H3</strain>
    </source>
</reference>
<dbReference type="Gene3D" id="3.40.630.10">
    <property type="entry name" value="Zn peptidases"/>
    <property type="match status" value="1"/>
</dbReference>
<keyword evidence="2" id="KW-0464">Manganese</keyword>
<dbReference type="AlphaFoldDB" id="A0A073J1G0"/>
<feature type="domain" description="Peptidase M20 dimerisation" evidence="3">
    <location>
        <begin position="185"/>
        <end position="277"/>
    </location>
</feature>
<evidence type="ECO:0000256" key="1">
    <source>
        <dbReference type="ARBA" id="ARBA00022801"/>
    </source>
</evidence>
<keyword evidence="1 4" id="KW-0378">Hydrolase</keyword>
<dbReference type="Proteomes" id="UP000027746">
    <property type="component" value="Unassembled WGS sequence"/>
</dbReference>
<dbReference type="NCBIfam" id="TIGR01891">
    <property type="entry name" value="amidohydrolases"/>
    <property type="match status" value="1"/>
</dbReference>
<feature type="binding site" evidence="2">
    <location>
        <position position="102"/>
    </location>
    <ligand>
        <name>Mn(2+)</name>
        <dbReference type="ChEBI" id="CHEBI:29035"/>
        <label>2</label>
    </ligand>
</feature>
<dbReference type="OrthoDB" id="9777385at2"/>
<feature type="binding site" evidence="2">
    <location>
        <position position="135"/>
    </location>
    <ligand>
        <name>Mn(2+)</name>
        <dbReference type="ChEBI" id="CHEBI:29035"/>
        <label>2</label>
    </ligand>
</feature>
<dbReference type="InterPro" id="IPR011650">
    <property type="entry name" value="Peptidase_M20_dimer"/>
</dbReference>
<dbReference type="CDD" id="cd05666">
    <property type="entry name" value="M20_Acy1-like"/>
    <property type="match status" value="1"/>
</dbReference>
<evidence type="ECO:0000313" key="4">
    <source>
        <dbReference type="EMBL" id="KEJ95506.1"/>
    </source>
</evidence>
<proteinExistence type="predicted"/>
<feature type="binding site" evidence="2">
    <location>
        <position position="360"/>
    </location>
    <ligand>
        <name>Mn(2+)</name>
        <dbReference type="ChEBI" id="CHEBI:29035"/>
        <label>2</label>
    </ligand>
</feature>
<keyword evidence="5" id="KW-1185">Reference proteome</keyword>
<dbReference type="SUPFAM" id="SSF53187">
    <property type="entry name" value="Zn-dependent exopeptidases"/>
    <property type="match status" value="1"/>
</dbReference>
<dbReference type="RefSeq" id="WP_051694381.1">
    <property type="nucleotide sequence ID" value="NZ_CP054599.1"/>
</dbReference>
<feature type="binding site" evidence="2">
    <location>
        <position position="161"/>
    </location>
    <ligand>
        <name>Mn(2+)</name>
        <dbReference type="ChEBI" id="CHEBI:29035"/>
        <label>2</label>
    </ligand>
</feature>
<evidence type="ECO:0000256" key="2">
    <source>
        <dbReference type="PIRSR" id="PIRSR005962-1"/>
    </source>
</evidence>
<dbReference type="GO" id="GO:0019877">
    <property type="term" value="P:diaminopimelate biosynthetic process"/>
    <property type="evidence" value="ECO:0007669"/>
    <property type="project" value="UniProtKB-ARBA"/>
</dbReference>
<dbReference type="InterPro" id="IPR017439">
    <property type="entry name" value="Amidohydrolase"/>
</dbReference>
<protein>
    <submittedName>
        <fullName evidence="4">Amidohydrolase</fullName>
    </submittedName>
</protein>
<dbReference type="PIRSF" id="PIRSF005962">
    <property type="entry name" value="Pept_M20D_amidohydro"/>
    <property type="match status" value="1"/>
</dbReference>
<dbReference type="InterPro" id="IPR036264">
    <property type="entry name" value="Bact_exopeptidase_dim_dom"/>
</dbReference>
<feature type="binding site" evidence="2">
    <location>
        <position position="100"/>
    </location>
    <ligand>
        <name>Mn(2+)</name>
        <dbReference type="ChEBI" id="CHEBI:29035"/>
        <label>2</label>
    </ligand>
</feature>
<sequence length="389" mass="40711">MPEADTAHLSAEMTAWRHDFHAHPELGFAETRTAARVADLLESFGLEVHRGIGQTGVVGVLQRGNGRRAVGLRADMDALPIRETSGVAHASVTSGVMHACGHDGHMAMLLGAAKHLSAHGQFNGRVVFIFQPAEEHGEGAQAMIADGLFERFAVDQVFAIHNMPGLAVGQMETRAGPMTASEALFEIGIRARGGHAALPHLGVDAIVVGAQVVGALQTIVSRKLDPAQNGVVSVTEFIADGGRNVLPGSALLKGDARALSPETNTTIEARMRELVAGTCAAHDVTGEVLYETIFAPTINDAEAVEAIARAATAALGAANVDATCFPKLFSEDFAHMAMARPGCFFLMGNGTEGAGARPLHASDYDFNDAGLVPGADVWVHLVQDVLRAA</sequence>
<comment type="cofactor">
    <cofactor evidence="2">
        <name>Mn(2+)</name>
        <dbReference type="ChEBI" id="CHEBI:29035"/>
    </cofactor>
    <text evidence="2">The Mn(2+) ion enhances activity.</text>
</comment>
<dbReference type="GeneID" id="68871462"/>
<dbReference type="Pfam" id="PF01546">
    <property type="entry name" value="Peptidase_M20"/>
    <property type="match status" value="1"/>
</dbReference>
<dbReference type="PANTHER" id="PTHR11014:SF63">
    <property type="entry name" value="METALLOPEPTIDASE, PUTATIVE (AFU_ORTHOLOGUE AFUA_6G09600)-RELATED"/>
    <property type="match status" value="1"/>
</dbReference>
<dbReference type="EMBL" id="JAMD01000006">
    <property type="protein sequence ID" value="KEJ95506.1"/>
    <property type="molecule type" value="Genomic_DNA"/>
</dbReference>
<organism evidence="4 5">
    <name type="scientific">Pseudosulfitobacter pseudonitzschiae</name>
    <dbReference type="NCBI Taxonomy" id="1402135"/>
    <lineage>
        <taxon>Bacteria</taxon>
        <taxon>Pseudomonadati</taxon>
        <taxon>Pseudomonadota</taxon>
        <taxon>Alphaproteobacteria</taxon>
        <taxon>Rhodobacterales</taxon>
        <taxon>Roseobacteraceae</taxon>
        <taxon>Pseudosulfitobacter</taxon>
    </lineage>
</organism>
<dbReference type="SUPFAM" id="SSF55031">
    <property type="entry name" value="Bacterial exopeptidase dimerisation domain"/>
    <property type="match status" value="1"/>
</dbReference>
<dbReference type="Pfam" id="PF07687">
    <property type="entry name" value="M20_dimer"/>
    <property type="match status" value="1"/>
</dbReference>
<dbReference type="GO" id="GO:0046872">
    <property type="term" value="F:metal ion binding"/>
    <property type="evidence" value="ECO:0007669"/>
    <property type="project" value="UniProtKB-KW"/>
</dbReference>
<dbReference type="Gene3D" id="3.30.70.360">
    <property type="match status" value="1"/>
</dbReference>
<accession>A0A073J1G0</accession>
<evidence type="ECO:0000259" key="3">
    <source>
        <dbReference type="Pfam" id="PF07687"/>
    </source>
</evidence>
<keyword evidence="2" id="KW-0479">Metal-binding</keyword>
<dbReference type="FunFam" id="3.30.70.360:FF:000001">
    <property type="entry name" value="N-acetyldiaminopimelate deacetylase"/>
    <property type="match status" value="1"/>
</dbReference>
<gene>
    <name evidence="4" type="ORF">SUH3_21210</name>
</gene>
<dbReference type="GO" id="GO:0050118">
    <property type="term" value="F:N-acetyldiaminopimelate deacetylase activity"/>
    <property type="evidence" value="ECO:0007669"/>
    <property type="project" value="UniProtKB-ARBA"/>
</dbReference>
<dbReference type="InterPro" id="IPR002933">
    <property type="entry name" value="Peptidase_M20"/>
</dbReference>
<comment type="caution">
    <text evidence="4">The sequence shown here is derived from an EMBL/GenBank/DDBJ whole genome shotgun (WGS) entry which is preliminary data.</text>
</comment>
<name>A0A073J1G0_9RHOB</name>
<evidence type="ECO:0000313" key="5">
    <source>
        <dbReference type="Proteomes" id="UP000027746"/>
    </source>
</evidence>